<evidence type="ECO:0000313" key="1">
    <source>
        <dbReference type="EMBL" id="KAG0428815.1"/>
    </source>
</evidence>
<sequence>MYELSDDPKRKEFLDDLFTFMQKRGRTLVPYCGNFSWWFHKSSEMRAAAPVPEESNLNHVSVVF</sequence>
<evidence type="ECO:0000313" key="2">
    <source>
        <dbReference type="Proteomes" id="UP000805193"/>
    </source>
</evidence>
<organism evidence="1 2">
    <name type="scientific">Ixodes persulcatus</name>
    <name type="common">Taiga tick</name>
    <dbReference type="NCBI Taxonomy" id="34615"/>
    <lineage>
        <taxon>Eukaryota</taxon>
        <taxon>Metazoa</taxon>
        <taxon>Ecdysozoa</taxon>
        <taxon>Arthropoda</taxon>
        <taxon>Chelicerata</taxon>
        <taxon>Arachnida</taxon>
        <taxon>Acari</taxon>
        <taxon>Parasitiformes</taxon>
        <taxon>Ixodida</taxon>
        <taxon>Ixodoidea</taxon>
        <taxon>Ixodidae</taxon>
        <taxon>Ixodinae</taxon>
        <taxon>Ixodes</taxon>
    </lineage>
</organism>
<gene>
    <name evidence="1" type="ORF">HPB47_024223</name>
</gene>
<keyword evidence="2" id="KW-1185">Reference proteome</keyword>
<name>A0AC60Q5F9_IXOPE</name>
<protein>
    <submittedName>
        <fullName evidence="1">Uncharacterized protein</fullName>
    </submittedName>
</protein>
<accession>A0AC60Q5F9</accession>
<comment type="caution">
    <text evidence="1">The sequence shown here is derived from an EMBL/GenBank/DDBJ whole genome shotgun (WGS) entry which is preliminary data.</text>
</comment>
<proteinExistence type="predicted"/>
<reference evidence="1 2" key="1">
    <citation type="journal article" date="2020" name="Cell">
        <title>Large-Scale Comparative Analyses of Tick Genomes Elucidate Their Genetic Diversity and Vector Capacities.</title>
        <authorList>
            <consortium name="Tick Genome and Microbiome Consortium (TIGMIC)"/>
            <person name="Jia N."/>
            <person name="Wang J."/>
            <person name="Shi W."/>
            <person name="Du L."/>
            <person name="Sun Y."/>
            <person name="Zhan W."/>
            <person name="Jiang J.F."/>
            <person name="Wang Q."/>
            <person name="Zhang B."/>
            <person name="Ji P."/>
            <person name="Bell-Sakyi L."/>
            <person name="Cui X.M."/>
            <person name="Yuan T.T."/>
            <person name="Jiang B.G."/>
            <person name="Yang W.F."/>
            <person name="Lam T.T."/>
            <person name="Chang Q.C."/>
            <person name="Ding S.J."/>
            <person name="Wang X.J."/>
            <person name="Zhu J.G."/>
            <person name="Ruan X.D."/>
            <person name="Zhao L."/>
            <person name="Wei J.T."/>
            <person name="Ye R.Z."/>
            <person name="Que T.C."/>
            <person name="Du C.H."/>
            <person name="Zhou Y.H."/>
            <person name="Cheng J.X."/>
            <person name="Dai P.F."/>
            <person name="Guo W.B."/>
            <person name="Han X.H."/>
            <person name="Huang E.J."/>
            <person name="Li L.F."/>
            <person name="Wei W."/>
            <person name="Gao Y.C."/>
            <person name="Liu J.Z."/>
            <person name="Shao H.Z."/>
            <person name="Wang X."/>
            <person name="Wang C.C."/>
            <person name="Yang T.C."/>
            <person name="Huo Q.B."/>
            <person name="Li W."/>
            <person name="Chen H.Y."/>
            <person name="Chen S.E."/>
            <person name="Zhou L.G."/>
            <person name="Ni X.B."/>
            <person name="Tian J.H."/>
            <person name="Sheng Y."/>
            <person name="Liu T."/>
            <person name="Pan Y.S."/>
            <person name="Xia L.Y."/>
            <person name="Li J."/>
            <person name="Zhao F."/>
            <person name="Cao W.C."/>
        </authorList>
    </citation>
    <scope>NUCLEOTIDE SEQUENCE [LARGE SCALE GENOMIC DNA]</scope>
    <source>
        <strain evidence="1">Iper-2018</strain>
    </source>
</reference>
<dbReference type="EMBL" id="JABSTQ010009478">
    <property type="protein sequence ID" value="KAG0428815.1"/>
    <property type="molecule type" value="Genomic_DNA"/>
</dbReference>
<dbReference type="Proteomes" id="UP000805193">
    <property type="component" value="Unassembled WGS sequence"/>
</dbReference>